<dbReference type="InterPro" id="IPR010987">
    <property type="entry name" value="Glutathione-S-Trfase_C-like"/>
</dbReference>
<dbReference type="Gene3D" id="1.20.1050.10">
    <property type="match status" value="1"/>
</dbReference>
<dbReference type="InterPro" id="IPR040079">
    <property type="entry name" value="Glutathione_S-Trfase"/>
</dbReference>
<dbReference type="EC" id="2.5.1.18" evidence="7"/>
<sequence>MAGECVQFLGFWASPSALRVVWALKLKGIDYEHIEEDLLNKSPLLLKYNPVHKKVPVLVHNGKPVAESLIIVEYIDEVWKQNPLLPQDPYERAKARFWVKFADEKVVPDMVSTFMKTGEEKEKAAKAARECLKTLESGLEEGKQFFGGEAIGFVDIAVGWIGIWARIVEKLKDVSLVDEETMPLLHAWLQNFLEVPIIKECIPPWDKLLQHNKGYLVKLTPDST</sequence>
<dbReference type="PANTHER" id="PTHR11260:SF695">
    <property type="entry name" value="GLUTATHIONE TRANSFERASE"/>
    <property type="match status" value="1"/>
</dbReference>
<comment type="catalytic activity">
    <reaction evidence="6 7">
        <text>RX + glutathione = an S-substituted glutathione + a halide anion + H(+)</text>
        <dbReference type="Rhea" id="RHEA:16437"/>
        <dbReference type="ChEBI" id="CHEBI:15378"/>
        <dbReference type="ChEBI" id="CHEBI:16042"/>
        <dbReference type="ChEBI" id="CHEBI:17792"/>
        <dbReference type="ChEBI" id="CHEBI:57925"/>
        <dbReference type="ChEBI" id="CHEBI:90779"/>
        <dbReference type="EC" id="2.5.1.18"/>
    </reaction>
</comment>
<name>A0AAV5JA60_9ROSI</name>
<evidence type="ECO:0000313" key="10">
    <source>
        <dbReference type="EMBL" id="GKV09433.1"/>
    </source>
</evidence>
<dbReference type="InterPro" id="IPR036282">
    <property type="entry name" value="Glutathione-S-Trfase_C_sf"/>
</dbReference>
<dbReference type="PANTHER" id="PTHR11260">
    <property type="entry name" value="GLUTATHIONE S-TRANSFERASE, GST, SUPERFAMILY, GST DOMAIN CONTAINING"/>
    <property type="match status" value="1"/>
</dbReference>
<feature type="domain" description="GST C-terminal" evidence="9">
    <location>
        <begin position="88"/>
        <end position="215"/>
    </location>
</feature>
<dbReference type="Gene3D" id="3.40.30.10">
    <property type="entry name" value="Glutaredoxin"/>
    <property type="match status" value="1"/>
</dbReference>
<dbReference type="FunFam" id="1.20.1050.10:FF:000012">
    <property type="entry name" value="Tau class glutathione S-transferase"/>
    <property type="match status" value="1"/>
</dbReference>
<evidence type="ECO:0000256" key="3">
    <source>
        <dbReference type="ARBA" id="ARBA00022575"/>
    </source>
</evidence>
<dbReference type="SUPFAM" id="SSF52833">
    <property type="entry name" value="Thioredoxin-like"/>
    <property type="match status" value="1"/>
</dbReference>
<evidence type="ECO:0000313" key="11">
    <source>
        <dbReference type="Proteomes" id="UP001054252"/>
    </source>
</evidence>
<protein>
    <recommendedName>
        <fullName evidence="7">Glutathione S-transferase</fullName>
        <ecNumber evidence="7">2.5.1.18</ecNumber>
    </recommendedName>
</protein>
<evidence type="ECO:0000256" key="7">
    <source>
        <dbReference type="RuleBase" id="RU369102"/>
    </source>
</evidence>
<dbReference type="InterPro" id="IPR004045">
    <property type="entry name" value="Glutathione_S-Trfase_N"/>
</dbReference>
<evidence type="ECO:0000256" key="4">
    <source>
        <dbReference type="ARBA" id="ARBA00022679"/>
    </source>
</evidence>
<keyword evidence="3" id="KW-0216">Detoxification</keyword>
<feature type="domain" description="GST N-terminal" evidence="8">
    <location>
        <begin position="4"/>
        <end position="83"/>
    </location>
</feature>
<dbReference type="Pfam" id="PF02798">
    <property type="entry name" value="GST_N"/>
    <property type="match status" value="1"/>
</dbReference>
<keyword evidence="11" id="KW-1185">Reference proteome</keyword>
<proteinExistence type="inferred from homology"/>
<comment type="similarity">
    <text evidence="5">Belongs to the GST superfamily. Tau family.</text>
</comment>
<evidence type="ECO:0000256" key="6">
    <source>
        <dbReference type="ARBA" id="ARBA00047960"/>
    </source>
</evidence>
<dbReference type="PROSITE" id="PS50405">
    <property type="entry name" value="GST_CTER"/>
    <property type="match status" value="1"/>
</dbReference>
<accession>A0AAV5JA60</accession>
<dbReference type="SFLD" id="SFLDG00358">
    <property type="entry name" value="Main_(cytGST)"/>
    <property type="match status" value="1"/>
</dbReference>
<dbReference type="Pfam" id="PF13410">
    <property type="entry name" value="GST_C_2"/>
    <property type="match status" value="1"/>
</dbReference>
<dbReference type="CDD" id="cd03058">
    <property type="entry name" value="GST_N_Tau"/>
    <property type="match status" value="1"/>
</dbReference>
<organism evidence="10 11">
    <name type="scientific">Rubroshorea leprosula</name>
    <dbReference type="NCBI Taxonomy" id="152421"/>
    <lineage>
        <taxon>Eukaryota</taxon>
        <taxon>Viridiplantae</taxon>
        <taxon>Streptophyta</taxon>
        <taxon>Embryophyta</taxon>
        <taxon>Tracheophyta</taxon>
        <taxon>Spermatophyta</taxon>
        <taxon>Magnoliopsida</taxon>
        <taxon>eudicotyledons</taxon>
        <taxon>Gunneridae</taxon>
        <taxon>Pentapetalae</taxon>
        <taxon>rosids</taxon>
        <taxon>malvids</taxon>
        <taxon>Malvales</taxon>
        <taxon>Dipterocarpaceae</taxon>
        <taxon>Rubroshorea</taxon>
    </lineage>
</organism>
<dbReference type="InterPro" id="IPR036249">
    <property type="entry name" value="Thioredoxin-like_sf"/>
</dbReference>
<comment type="caution">
    <text evidence="10">The sequence shown here is derived from an EMBL/GenBank/DDBJ whole genome shotgun (WGS) entry which is preliminary data.</text>
</comment>
<dbReference type="Proteomes" id="UP001054252">
    <property type="component" value="Unassembled WGS sequence"/>
</dbReference>
<evidence type="ECO:0000256" key="5">
    <source>
        <dbReference type="ARBA" id="ARBA00025743"/>
    </source>
</evidence>
<evidence type="ECO:0000259" key="8">
    <source>
        <dbReference type="PROSITE" id="PS50404"/>
    </source>
</evidence>
<dbReference type="InterPro" id="IPR045074">
    <property type="entry name" value="GST_C_Tau"/>
</dbReference>
<gene>
    <name evidence="10" type="ORF">SLEP1_g20938</name>
</gene>
<dbReference type="EMBL" id="BPVZ01000030">
    <property type="protein sequence ID" value="GKV09433.1"/>
    <property type="molecule type" value="Genomic_DNA"/>
</dbReference>
<dbReference type="GO" id="GO:0006749">
    <property type="term" value="P:glutathione metabolic process"/>
    <property type="evidence" value="ECO:0007669"/>
    <property type="project" value="InterPro"/>
</dbReference>
<comment type="function">
    <text evidence="7">Is involved in the conjugation of reduced glutathione to a wide number of exogenous and endogenous hydrophobic electrophiles.</text>
</comment>
<reference evidence="10 11" key="1">
    <citation type="journal article" date="2021" name="Commun. Biol.">
        <title>The genome of Shorea leprosula (Dipterocarpaceae) highlights the ecological relevance of drought in aseasonal tropical rainforests.</title>
        <authorList>
            <person name="Ng K.K.S."/>
            <person name="Kobayashi M.J."/>
            <person name="Fawcett J.A."/>
            <person name="Hatakeyama M."/>
            <person name="Paape T."/>
            <person name="Ng C.H."/>
            <person name="Ang C.C."/>
            <person name="Tnah L.H."/>
            <person name="Lee C.T."/>
            <person name="Nishiyama T."/>
            <person name="Sese J."/>
            <person name="O'Brien M.J."/>
            <person name="Copetti D."/>
            <person name="Mohd Noor M.I."/>
            <person name="Ong R.C."/>
            <person name="Putra M."/>
            <person name="Sireger I.Z."/>
            <person name="Indrioko S."/>
            <person name="Kosugi Y."/>
            <person name="Izuno A."/>
            <person name="Isagi Y."/>
            <person name="Lee S.L."/>
            <person name="Shimizu K.K."/>
        </authorList>
    </citation>
    <scope>NUCLEOTIDE SEQUENCE [LARGE SCALE GENOMIC DNA]</scope>
    <source>
        <strain evidence="10">214</strain>
    </source>
</reference>
<comment type="subcellular location">
    <subcellularLocation>
        <location evidence="1 7">Cytoplasm</location>
        <location evidence="1 7">Cytosol</location>
    </subcellularLocation>
</comment>
<evidence type="ECO:0000256" key="2">
    <source>
        <dbReference type="ARBA" id="ARBA00022490"/>
    </source>
</evidence>
<dbReference type="AlphaFoldDB" id="A0AAV5JA60"/>
<dbReference type="GO" id="GO:0009407">
    <property type="term" value="P:toxin catabolic process"/>
    <property type="evidence" value="ECO:0007669"/>
    <property type="project" value="UniProtKB-ARBA"/>
</dbReference>
<dbReference type="FunFam" id="3.40.30.10:FF:000014">
    <property type="entry name" value="Tau class glutathione S-transferase"/>
    <property type="match status" value="1"/>
</dbReference>
<evidence type="ECO:0000259" key="9">
    <source>
        <dbReference type="PROSITE" id="PS50405"/>
    </source>
</evidence>
<keyword evidence="4 7" id="KW-0808">Transferase</keyword>
<dbReference type="SFLD" id="SFLDG01152">
    <property type="entry name" value="Main.3:_Omega-_and_Tau-like"/>
    <property type="match status" value="1"/>
</dbReference>
<dbReference type="GO" id="GO:0005829">
    <property type="term" value="C:cytosol"/>
    <property type="evidence" value="ECO:0007669"/>
    <property type="project" value="UniProtKB-SubCell"/>
</dbReference>
<dbReference type="PROSITE" id="PS50404">
    <property type="entry name" value="GST_NTER"/>
    <property type="match status" value="1"/>
</dbReference>
<dbReference type="CDD" id="cd03185">
    <property type="entry name" value="GST_C_Tau"/>
    <property type="match status" value="1"/>
</dbReference>
<dbReference type="GO" id="GO:0004364">
    <property type="term" value="F:glutathione transferase activity"/>
    <property type="evidence" value="ECO:0007669"/>
    <property type="project" value="UniProtKB-UniRule"/>
</dbReference>
<evidence type="ECO:0000256" key="1">
    <source>
        <dbReference type="ARBA" id="ARBA00004514"/>
    </source>
</evidence>
<dbReference type="InterPro" id="IPR045073">
    <property type="entry name" value="Omega/Tau-like"/>
</dbReference>
<dbReference type="SFLD" id="SFLDS00019">
    <property type="entry name" value="Glutathione_Transferase_(cytos"/>
    <property type="match status" value="1"/>
</dbReference>
<keyword evidence="2 7" id="KW-0963">Cytoplasm</keyword>
<dbReference type="SUPFAM" id="SSF47616">
    <property type="entry name" value="GST C-terminal domain-like"/>
    <property type="match status" value="1"/>
</dbReference>